<dbReference type="GO" id="GO:0046872">
    <property type="term" value="F:metal ion binding"/>
    <property type="evidence" value="ECO:0007669"/>
    <property type="project" value="UniProtKB-KW"/>
</dbReference>
<feature type="transmembrane region" description="Helical" evidence="16">
    <location>
        <begin position="417"/>
        <end position="439"/>
    </location>
</feature>
<keyword evidence="19" id="KW-1185">Reference proteome</keyword>
<keyword evidence="9 16" id="KW-0812">Transmembrane</keyword>
<evidence type="ECO:0000256" key="12">
    <source>
        <dbReference type="ARBA" id="ARBA00022989"/>
    </source>
</evidence>
<evidence type="ECO:0000256" key="16">
    <source>
        <dbReference type="SAM" id="Phobius"/>
    </source>
</evidence>
<comment type="pathway">
    <text evidence="4">Protein modification; protein glycosylation.</text>
</comment>
<dbReference type="GO" id="GO:0004579">
    <property type="term" value="F:dolichyl-diphosphooligosaccharide-protein glycotransferase activity"/>
    <property type="evidence" value="ECO:0007669"/>
    <property type="project" value="UniProtKB-EC"/>
</dbReference>
<dbReference type="GO" id="GO:0012505">
    <property type="term" value="C:endomembrane system"/>
    <property type="evidence" value="ECO:0007669"/>
    <property type="project" value="UniProtKB-SubCell"/>
</dbReference>
<dbReference type="InterPro" id="IPR048307">
    <property type="entry name" value="STT3_N"/>
</dbReference>
<dbReference type="Pfam" id="PF02516">
    <property type="entry name" value="STT3"/>
    <property type="match status" value="1"/>
</dbReference>
<feature type="transmembrane region" description="Helical" evidence="16">
    <location>
        <begin position="198"/>
        <end position="217"/>
    </location>
</feature>
<dbReference type="AlphaFoldDB" id="U6LTG7"/>
<feature type="transmembrane region" description="Helical" evidence="16">
    <location>
        <begin position="121"/>
        <end position="142"/>
    </location>
</feature>
<dbReference type="GO" id="GO:0016020">
    <property type="term" value="C:membrane"/>
    <property type="evidence" value="ECO:0007669"/>
    <property type="project" value="InterPro"/>
</dbReference>
<dbReference type="OrthoDB" id="10261066at2759"/>
<evidence type="ECO:0000256" key="4">
    <source>
        <dbReference type="ARBA" id="ARBA00004922"/>
    </source>
</evidence>
<comment type="subcellular location">
    <subcellularLocation>
        <location evidence="3">Endomembrane system</location>
        <topology evidence="3">Multi-pass membrane protein</topology>
    </subcellularLocation>
</comment>
<evidence type="ECO:0000256" key="11">
    <source>
        <dbReference type="ARBA" id="ARBA00022842"/>
    </source>
</evidence>
<evidence type="ECO:0000256" key="3">
    <source>
        <dbReference type="ARBA" id="ARBA00004127"/>
    </source>
</evidence>
<feature type="transmembrane region" description="Helical" evidence="16">
    <location>
        <begin position="246"/>
        <end position="265"/>
    </location>
</feature>
<dbReference type="UniPathway" id="UPA00378"/>
<feature type="transmembrane region" description="Helical" evidence="16">
    <location>
        <begin position="390"/>
        <end position="410"/>
    </location>
</feature>
<comment type="catalytic activity">
    <reaction evidence="15">
        <text>a di-trans,poly-cis-dolichyl diphosphooligosaccharide + L-asparaginyl-[protein] = N(4)-(oligosaccharide-(1-&gt;4)-N-acetyl-beta-D-glucosaminyl-(1-&gt;4)-N-acetyl-beta-D-glucosaminyl)-L-asparaginyl-[protein] + a di-trans,poly-cis-dolichyl diphosphate + H(+)</text>
        <dbReference type="Rhea" id="RHEA:22980"/>
        <dbReference type="Rhea" id="RHEA-COMP:12804"/>
        <dbReference type="Rhea" id="RHEA-COMP:12805"/>
        <dbReference type="Rhea" id="RHEA-COMP:19506"/>
        <dbReference type="Rhea" id="RHEA-COMP:19509"/>
        <dbReference type="ChEBI" id="CHEBI:15378"/>
        <dbReference type="ChEBI" id="CHEBI:50347"/>
        <dbReference type="ChEBI" id="CHEBI:57497"/>
        <dbReference type="ChEBI" id="CHEBI:57570"/>
        <dbReference type="ChEBI" id="CHEBI:132529"/>
        <dbReference type="EC" id="2.4.99.18"/>
    </reaction>
</comment>
<evidence type="ECO:0000256" key="14">
    <source>
        <dbReference type="ARBA" id="ARBA00023211"/>
    </source>
</evidence>
<evidence type="ECO:0000256" key="15">
    <source>
        <dbReference type="ARBA" id="ARBA00048829"/>
    </source>
</evidence>
<dbReference type="EMBL" id="HG712591">
    <property type="protein sequence ID" value="CDJ51085.1"/>
    <property type="molecule type" value="Genomic_DNA"/>
</dbReference>
<feature type="transmembrane region" description="Helical" evidence="16">
    <location>
        <begin position="148"/>
        <end position="168"/>
    </location>
</feature>
<evidence type="ECO:0000256" key="13">
    <source>
        <dbReference type="ARBA" id="ARBA00023136"/>
    </source>
</evidence>
<keyword evidence="14" id="KW-0464">Manganese</keyword>
<feature type="transmembrane region" description="Helical" evidence="16">
    <location>
        <begin position="50"/>
        <end position="69"/>
    </location>
</feature>
<comment type="cofactor">
    <cofactor evidence="1">
        <name>Mn(2+)</name>
        <dbReference type="ChEBI" id="CHEBI:29035"/>
    </cofactor>
</comment>
<organism evidence="18 19">
    <name type="scientific">Eimeria brunetti</name>
    <dbReference type="NCBI Taxonomy" id="51314"/>
    <lineage>
        <taxon>Eukaryota</taxon>
        <taxon>Sar</taxon>
        <taxon>Alveolata</taxon>
        <taxon>Apicomplexa</taxon>
        <taxon>Conoidasida</taxon>
        <taxon>Coccidia</taxon>
        <taxon>Eucoccidiorida</taxon>
        <taxon>Eimeriorina</taxon>
        <taxon>Eimeriidae</taxon>
        <taxon>Eimeria</taxon>
    </lineage>
</organism>
<evidence type="ECO:0000256" key="5">
    <source>
        <dbReference type="ARBA" id="ARBA00010810"/>
    </source>
</evidence>
<comment type="similarity">
    <text evidence="5">Belongs to the STT3 family.</text>
</comment>
<evidence type="ECO:0000256" key="2">
    <source>
        <dbReference type="ARBA" id="ARBA00001946"/>
    </source>
</evidence>
<reference evidence="18" key="1">
    <citation type="submission" date="2013-10" db="EMBL/GenBank/DDBJ databases">
        <title>Genomic analysis of the causative agents of coccidiosis in chickens.</title>
        <authorList>
            <person name="Reid A.J."/>
            <person name="Blake D."/>
            <person name="Billington K."/>
            <person name="Browne H."/>
            <person name="Dunn M."/>
            <person name="Hung S."/>
            <person name="Kawahara F."/>
            <person name="Miranda-Saavedra D."/>
            <person name="Mourier T."/>
            <person name="Nagra H."/>
            <person name="Otto T.D."/>
            <person name="Rawlings N."/>
            <person name="Sanchez A."/>
            <person name="Sanders M."/>
            <person name="Subramaniam C."/>
            <person name="Tay Y."/>
            <person name="Dear P."/>
            <person name="Doerig C."/>
            <person name="Gruber A."/>
            <person name="Parkinson J."/>
            <person name="Shirley M."/>
            <person name="Wan K.L."/>
            <person name="Berriman M."/>
            <person name="Tomley F."/>
            <person name="Pain A."/>
        </authorList>
    </citation>
    <scope>NUCLEOTIDE SEQUENCE [LARGE SCALE GENOMIC DNA]</scope>
    <source>
        <strain evidence="18">Houghton</strain>
    </source>
</reference>
<comment type="cofactor">
    <cofactor evidence="2">
        <name>Mg(2+)</name>
        <dbReference type="ChEBI" id="CHEBI:18420"/>
    </cofactor>
</comment>
<keyword evidence="10" id="KW-0479">Metal-binding</keyword>
<evidence type="ECO:0000256" key="8">
    <source>
        <dbReference type="ARBA" id="ARBA00022679"/>
    </source>
</evidence>
<dbReference type="PANTHER" id="PTHR13872:SF1">
    <property type="entry name" value="DOLICHYL-DIPHOSPHOOLIGOSACCHARIDE--PROTEIN GLYCOSYLTRANSFERASE SUBUNIT STT3B"/>
    <property type="match status" value="1"/>
</dbReference>
<dbReference type="Proteomes" id="UP000030750">
    <property type="component" value="Unassembled WGS sequence"/>
</dbReference>
<evidence type="ECO:0000256" key="10">
    <source>
        <dbReference type="ARBA" id="ARBA00022723"/>
    </source>
</evidence>
<accession>U6LTG7</accession>
<evidence type="ECO:0000313" key="18">
    <source>
        <dbReference type="EMBL" id="CDJ51085.1"/>
    </source>
</evidence>
<feature type="transmembrane region" description="Helical" evidence="16">
    <location>
        <begin position="332"/>
        <end position="353"/>
    </location>
</feature>
<keyword evidence="8 18" id="KW-0808">Transferase</keyword>
<evidence type="ECO:0000313" key="19">
    <source>
        <dbReference type="Proteomes" id="UP000030750"/>
    </source>
</evidence>
<feature type="transmembrane region" description="Helical" evidence="16">
    <location>
        <begin position="272"/>
        <end position="291"/>
    </location>
</feature>
<evidence type="ECO:0000256" key="6">
    <source>
        <dbReference type="ARBA" id="ARBA00012605"/>
    </source>
</evidence>
<feature type="transmembrane region" description="Helical" evidence="16">
    <location>
        <begin position="492"/>
        <end position="513"/>
    </location>
</feature>
<evidence type="ECO:0000259" key="17">
    <source>
        <dbReference type="Pfam" id="PF02516"/>
    </source>
</evidence>
<keyword evidence="13 16" id="KW-0472">Membrane</keyword>
<reference evidence="18" key="2">
    <citation type="submission" date="2013-10" db="EMBL/GenBank/DDBJ databases">
        <authorList>
            <person name="Aslett M."/>
        </authorList>
    </citation>
    <scope>NUCLEOTIDE SEQUENCE [LARGE SCALE GENOMIC DNA]</scope>
    <source>
        <strain evidence="18">Houghton</strain>
    </source>
</reference>
<proteinExistence type="inferred from homology"/>
<dbReference type="VEuPathDB" id="ToxoDB:EBH_0087050"/>
<keyword evidence="11" id="KW-0460">Magnesium</keyword>
<protein>
    <recommendedName>
        <fullName evidence="6">dolichyl-diphosphooligosaccharide--protein glycotransferase</fullName>
        <ecNumber evidence="6">2.4.99.18</ecNumber>
    </recommendedName>
</protein>
<feature type="transmembrane region" description="Helical" evidence="16">
    <location>
        <begin position="445"/>
        <end position="463"/>
    </location>
</feature>
<evidence type="ECO:0000256" key="9">
    <source>
        <dbReference type="ARBA" id="ARBA00022692"/>
    </source>
</evidence>
<keyword evidence="7" id="KW-0328">Glycosyltransferase</keyword>
<feature type="domain" description="Oligosaccharyl transferase STT3 N-terminal" evidence="17">
    <location>
        <begin position="51"/>
        <end position="450"/>
    </location>
</feature>
<dbReference type="InterPro" id="IPR003674">
    <property type="entry name" value="Oligo_trans_STT3"/>
</dbReference>
<feature type="transmembrane region" description="Helical" evidence="16">
    <location>
        <begin position="303"/>
        <end position="325"/>
    </location>
</feature>
<evidence type="ECO:0000256" key="1">
    <source>
        <dbReference type="ARBA" id="ARBA00001936"/>
    </source>
</evidence>
<gene>
    <name evidence="18" type="ORF">EBH_0087050</name>
</gene>
<name>U6LTG7_9EIME</name>
<evidence type="ECO:0000256" key="7">
    <source>
        <dbReference type="ARBA" id="ARBA00022676"/>
    </source>
</evidence>
<dbReference type="Gene3D" id="3.40.50.12610">
    <property type="match status" value="1"/>
</dbReference>
<keyword evidence="12 16" id="KW-1133">Transmembrane helix</keyword>
<feature type="transmembrane region" description="Helical" evidence="16">
    <location>
        <begin position="175"/>
        <end position="192"/>
    </location>
</feature>
<dbReference type="PANTHER" id="PTHR13872">
    <property type="entry name" value="DOLICHYL-DIPHOSPHOOLIGOSACCHARIDE--PROTEIN GLYCOSYLTRANSFERASE SUBUNIT"/>
    <property type="match status" value="1"/>
</dbReference>
<sequence length="658" mass="72671">MTAESEGSTSTATAPVDPQTNLSLEAVLRRIFLSSTACKVREAGRRWGTFIEAVCLALIMLICLSTRLFPAIRGEATIYDFDPYFNHRTTKYLAKEGFSEFWNWYDDASWYPLGRPVGQTLFPGLMTTSYLIHKILSFFGLLVNVSDVSVYLPPAFSCLTAIVVHCFAKHASGSRTAGLFAAFFVGISPAYVKTSLVGSYDNECIAIFAMLLGFYMWTRAVERGSMYSALLAAIPSAYMVTAWGGYVFLINAIAVHMVALCVLGLMTPRHQLAYVVFYVIMTALCVNIPFLNLTPLWSSEHMASHGVFVLVTVFAVVHFTSALLPKASVKHLQIWVLGLTGALIFLVIAILALTGKTGWSPRSLTLLDPTYASKHIPIVASVSEHQPTTWSTYFLDLHMIIFLAPLGLIISLRRGEGLFFIGLYGVLACYFSAVMIRLMLVLSPAASMLAGTGASLFVTGIISRLPRARSKDRGPLEEPAHIKTAKSDGFKIPFTVALPVLLAFFWLCVMAFASEETEAFAIAQDLDVDYVFVVFGGMARFASDDLNKLIWMIRIASGVYPNLQQSAFLGSRGQFTVGRDAPSALTKSLIYKLSYLHFGKATKGFDFARKTQVDVTGIQLKHFQEVYTSENWVVRIYKVRKTDNRDTKMINAIESGLQ</sequence>
<dbReference type="EC" id="2.4.99.18" evidence="6"/>